<evidence type="ECO:0000256" key="1">
    <source>
        <dbReference type="SAM" id="Phobius"/>
    </source>
</evidence>
<feature type="transmembrane region" description="Helical" evidence="1">
    <location>
        <begin position="242"/>
        <end position="261"/>
    </location>
</feature>
<feature type="transmembrane region" description="Helical" evidence="1">
    <location>
        <begin position="177"/>
        <end position="196"/>
    </location>
</feature>
<proteinExistence type="predicted"/>
<feature type="transmembrane region" description="Helical" evidence="1">
    <location>
        <begin position="12"/>
        <end position="38"/>
    </location>
</feature>
<comment type="caution">
    <text evidence="2">The sequence shown here is derived from an EMBL/GenBank/DDBJ whole genome shotgun (WGS) entry which is preliminary data.</text>
</comment>
<organism evidence="2 3">
    <name type="scientific">Donghicola tyrosinivorans</name>
    <dbReference type="NCBI Taxonomy" id="1652492"/>
    <lineage>
        <taxon>Bacteria</taxon>
        <taxon>Pseudomonadati</taxon>
        <taxon>Pseudomonadota</taxon>
        <taxon>Alphaproteobacteria</taxon>
        <taxon>Rhodobacterales</taxon>
        <taxon>Roseobacteraceae</taxon>
        <taxon>Donghicola</taxon>
    </lineage>
</organism>
<feature type="transmembrane region" description="Helical" evidence="1">
    <location>
        <begin position="114"/>
        <end position="133"/>
    </location>
</feature>
<evidence type="ECO:0000313" key="2">
    <source>
        <dbReference type="EMBL" id="PRY86141.1"/>
    </source>
</evidence>
<feature type="transmembrane region" description="Helical" evidence="1">
    <location>
        <begin position="301"/>
        <end position="325"/>
    </location>
</feature>
<feature type="transmembrane region" description="Helical" evidence="1">
    <location>
        <begin position="145"/>
        <end position="165"/>
    </location>
</feature>
<dbReference type="Pfam" id="PF05940">
    <property type="entry name" value="NnrS"/>
    <property type="match status" value="1"/>
</dbReference>
<sequence length="399" mass="42762">MARRPLPLLFSAGYRIFFFLAGLFALFSMALWLAHLLLRTGEGDLFTSIAISPFEWHAHEFIFGYGSAAVAGFLLTAAPNWTKSKGASQMYFAAVSGLWLAGRLALYLSGALPVWVVALVDLALLPAVGLRILMLLLRRPKAPQMILLTMIALVWSGNLMMHLEWLGWTEDTSVRGMRVGVLALAALIVILGGRVTPAFTRNAMLRTGRETGLPVNPAPLAAASIISAIATVLALLTGLGDHYAAVPAMLAGVLVMIRTSLWRPLWTLPYPILWTLHLSYLATGAGLLMWGLAALGTGSEIAALHVLSIGGIAGMTLAVMSRAALGHSGRPLIAPKALAIAYGLVPVTAFLRYSAEMWPQTYDANILLSGLMWIAVFLLYSVSLYPVFTGPKLATPSAE</sequence>
<feature type="transmembrane region" description="Helical" evidence="1">
    <location>
        <begin position="273"/>
        <end position="295"/>
    </location>
</feature>
<keyword evidence="1" id="KW-0812">Transmembrane</keyword>
<dbReference type="InterPro" id="IPR010266">
    <property type="entry name" value="NnrS"/>
</dbReference>
<gene>
    <name evidence="2" type="ORF">CLV74_113116</name>
</gene>
<keyword evidence="1" id="KW-0472">Membrane</keyword>
<feature type="transmembrane region" description="Helical" evidence="1">
    <location>
        <begin position="58"/>
        <end position="78"/>
    </location>
</feature>
<protein>
    <submittedName>
        <fullName evidence="2">Uncharacterized protein involved in response to NO</fullName>
    </submittedName>
</protein>
<accession>A0A2T0WHE3</accession>
<reference evidence="2 3" key="1">
    <citation type="submission" date="2018-03" db="EMBL/GenBank/DDBJ databases">
        <title>Genomic Encyclopedia of Archaeal and Bacterial Type Strains, Phase II (KMG-II): from individual species to whole genera.</title>
        <authorList>
            <person name="Goeker M."/>
        </authorList>
    </citation>
    <scope>NUCLEOTIDE SEQUENCE [LARGE SCALE GENOMIC DNA]</scope>
    <source>
        <strain evidence="2 3">DSM 100212</strain>
    </source>
</reference>
<dbReference type="OrthoDB" id="9770040at2"/>
<dbReference type="RefSeq" id="WP_106267066.1">
    <property type="nucleotide sequence ID" value="NZ_PVTQ01000013.1"/>
</dbReference>
<dbReference type="EMBL" id="PVTQ01000013">
    <property type="protein sequence ID" value="PRY86141.1"/>
    <property type="molecule type" value="Genomic_DNA"/>
</dbReference>
<feature type="transmembrane region" description="Helical" evidence="1">
    <location>
        <begin position="217"/>
        <end position="236"/>
    </location>
</feature>
<dbReference type="AlphaFoldDB" id="A0A2T0WHE3"/>
<evidence type="ECO:0000313" key="3">
    <source>
        <dbReference type="Proteomes" id="UP000238392"/>
    </source>
</evidence>
<dbReference type="Proteomes" id="UP000238392">
    <property type="component" value="Unassembled WGS sequence"/>
</dbReference>
<keyword evidence="1" id="KW-1133">Transmembrane helix</keyword>
<keyword evidence="3" id="KW-1185">Reference proteome</keyword>
<feature type="transmembrane region" description="Helical" evidence="1">
    <location>
        <begin position="337"/>
        <end position="354"/>
    </location>
</feature>
<feature type="transmembrane region" description="Helical" evidence="1">
    <location>
        <begin position="366"/>
        <end position="388"/>
    </location>
</feature>
<name>A0A2T0WHE3_9RHOB</name>